<comment type="function">
    <text evidence="1 6">Exhibits S-adenosyl-L-methionine-dependent methyltransferase activity.</text>
</comment>
<evidence type="ECO:0000256" key="1">
    <source>
        <dbReference type="ARBA" id="ARBA00003907"/>
    </source>
</evidence>
<dbReference type="InterPro" id="IPR029063">
    <property type="entry name" value="SAM-dependent_MTases_sf"/>
</dbReference>
<evidence type="ECO:0000313" key="7">
    <source>
        <dbReference type="EMBL" id="MQY22018.1"/>
    </source>
</evidence>
<dbReference type="EMBL" id="WEGK01000012">
    <property type="protein sequence ID" value="MQY22018.1"/>
    <property type="molecule type" value="Genomic_DNA"/>
</dbReference>
<dbReference type="NCBIfam" id="TIGR00027">
    <property type="entry name" value="mthyl_TIGR00027"/>
    <property type="match status" value="1"/>
</dbReference>
<keyword evidence="5 6" id="KW-0949">S-adenosyl-L-methionine</keyword>
<reference evidence="7 8" key="1">
    <citation type="submission" date="2019-10" db="EMBL/GenBank/DDBJ databases">
        <title>Nocardia macrotermitis sp. nov. and Nocardia aurantia sp. nov., isolated from the gut of fungus growing-termite Macrotermes natalensis.</title>
        <authorList>
            <person name="Benndorf R."/>
            <person name="Schwitalla J."/>
            <person name="Martin K."/>
            <person name="De Beer W."/>
            <person name="Kaster A.-K."/>
            <person name="Vollmers J."/>
            <person name="Poulsen M."/>
            <person name="Beemelmanns C."/>
        </authorList>
    </citation>
    <scope>NUCLEOTIDE SEQUENCE [LARGE SCALE GENOMIC DNA]</scope>
    <source>
        <strain evidence="7 8">RB20</strain>
    </source>
</reference>
<protein>
    <recommendedName>
        <fullName evidence="6">S-adenosyl-L-methionine-dependent methyltransferase</fullName>
        <ecNumber evidence="6">2.1.1.-</ecNumber>
    </recommendedName>
</protein>
<evidence type="ECO:0000256" key="6">
    <source>
        <dbReference type="RuleBase" id="RU362030"/>
    </source>
</evidence>
<dbReference type="AlphaFoldDB" id="A0A7K0D8H7"/>
<name>A0A7K0D8H7_9NOCA</name>
<dbReference type="GO" id="GO:0008168">
    <property type="term" value="F:methyltransferase activity"/>
    <property type="evidence" value="ECO:0007669"/>
    <property type="project" value="UniProtKB-UniRule"/>
</dbReference>
<keyword evidence="8" id="KW-1185">Reference proteome</keyword>
<comment type="similarity">
    <text evidence="2 6">Belongs to the UPF0677 family.</text>
</comment>
<evidence type="ECO:0000256" key="5">
    <source>
        <dbReference type="ARBA" id="ARBA00022691"/>
    </source>
</evidence>
<dbReference type="Proteomes" id="UP000438448">
    <property type="component" value="Unassembled WGS sequence"/>
</dbReference>
<dbReference type="RefSeq" id="WP_153413292.1">
    <property type="nucleotide sequence ID" value="NZ_WEGK01000012.1"/>
</dbReference>
<keyword evidence="4" id="KW-0808">Transferase</keyword>
<comment type="caution">
    <text evidence="7">The sequence shown here is derived from an EMBL/GenBank/DDBJ whole genome shotgun (WGS) entry which is preliminary data.</text>
</comment>
<organism evidence="7 8">
    <name type="scientific">Nocardia macrotermitis</name>
    <dbReference type="NCBI Taxonomy" id="2585198"/>
    <lineage>
        <taxon>Bacteria</taxon>
        <taxon>Bacillati</taxon>
        <taxon>Actinomycetota</taxon>
        <taxon>Actinomycetes</taxon>
        <taxon>Mycobacteriales</taxon>
        <taxon>Nocardiaceae</taxon>
        <taxon>Nocardia</taxon>
    </lineage>
</organism>
<dbReference type="PANTHER" id="PTHR43619">
    <property type="entry name" value="S-ADENOSYL-L-METHIONINE-DEPENDENT METHYLTRANSFERASE YKTD-RELATED"/>
    <property type="match status" value="1"/>
</dbReference>
<dbReference type="OrthoDB" id="9806164at2"/>
<evidence type="ECO:0000313" key="8">
    <source>
        <dbReference type="Proteomes" id="UP000438448"/>
    </source>
</evidence>
<dbReference type="GO" id="GO:0032259">
    <property type="term" value="P:methylation"/>
    <property type="evidence" value="ECO:0007669"/>
    <property type="project" value="UniProtKB-KW"/>
</dbReference>
<dbReference type="InterPro" id="IPR007213">
    <property type="entry name" value="Ppm1/Ppm2/Tcmp"/>
</dbReference>
<dbReference type="PANTHER" id="PTHR43619:SF2">
    <property type="entry name" value="S-ADENOSYL-L-METHIONINE-DEPENDENT METHYLTRANSFERASES SUPERFAMILY PROTEIN"/>
    <property type="match status" value="1"/>
</dbReference>
<dbReference type="InterPro" id="IPR011610">
    <property type="entry name" value="SAM_mthyl_Trfase_ML2640-like"/>
</dbReference>
<gene>
    <name evidence="7" type="ORF">NRB20_51310</name>
</gene>
<accession>A0A7K0D8H7</accession>
<keyword evidence="3 6" id="KW-0489">Methyltransferase</keyword>
<dbReference type="EC" id="2.1.1.-" evidence="6"/>
<proteinExistence type="inferred from homology"/>
<sequence>MQHDGPSGTALVTAYARAYHQLADRPIILTDPLALPLLGITEAELIEKVDPASGHIVSAVSDKSRRQFFATRTRFAEDRVAAAYTTGTRQVVILGAGLDTFAYRNPHPDLHVYEVDHPATQAWKRERLTAAGIDHPGTLTFVPVDFETQTLATQLESAGFDRTAPAVFVWLGVVYYLTPEAARATLQYTATQAPPTEVVFDYLQPAGTDEEKAHLRARAASLAAAGEPWLTSFTPEEIATHLHTLGLTDIDDRPAITAVASYLDNATDIESESPRPLRAIRLLRAAHPSRDI</sequence>
<evidence type="ECO:0000256" key="3">
    <source>
        <dbReference type="ARBA" id="ARBA00022603"/>
    </source>
</evidence>
<dbReference type="Gene3D" id="3.40.50.150">
    <property type="entry name" value="Vaccinia Virus protein VP39"/>
    <property type="match status" value="1"/>
</dbReference>
<evidence type="ECO:0000256" key="2">
    <source>
        <dbReference type="ARBA" id="ARBA00008138"/>
    </source>
</evidence>
<dbReference type="Pfam" id="PF04072">
    <property type="entry name" value="LCM"/>
    <property type="match status" value="1"/>
</dbReference>
<dbReference type="SUPFAM" id="SSF53335">
    <property type="entry name" value="S-adenosyl-L-methionine-dependent methyltransferases"/>
    <property type="match status" value="1"/>
</dbReference>
<evidence type="ECO:0000256" key="4">
    <source>
        <dbReference type="ARBA" id="ARBA00022679"/>
    </source>
</evidence>